<keyword evidence="2" id="KW-1185">Reference proteome</keyword>
<protein>
    <submittedName>
        <fullName evidence="1">Uncharacterized protein</fullName>
    </submittedName>
</protein>
<dbReference type="PROSITE" id="PS51257">
    <property type="entry name" value="PROKAR_LIPOPROTEIN"/>
    <property type="match status" value="1"/>
</dbReference>
<reference evidence="1 2" key="1">
    <citation type="submission" date="2020-04" db="EMBL/GenBank/DDBJ databases">
        <title>Flammeovirga sp. SR4, a novel species isolated from seawater.</title>
        <authorList>
            <person name="Wang X."/>
        </authorList>
    </citation>
    <scope>NUCLEOTIDE SEQUENCE [LARGE SCALE GENOMIC DNA]</scope>
    <source>
        <strain evidence="1 2">ATCC 23126</strain>
    </source>
</reference>
<sequence length="191" mass="21633">MKLFVQITIIYFTLNSLFSCAQLDKVQDSEEVYNFDLTSVVDSAVKDLSRRAPSVEKKITYDGKENSLASSEINWEEELEVFEDADINKPILRNSYEKTTQNKSNGGTLTRFEASGPRELVRWVEVEKDSNGDILKIAFKMLTDNSLYATEKEGELVFSEGQKLKSYAVEGTQSIVFLGDKHYAVKGNLVY</sequence>
<dbReference type="RefSeq" id="WP_169660250.1">
    <property type="nucleotide sequence ID" value="NZ_JABANE010000130.1"/>
</dbReference>
<dbReference type="Proteomes" id="UP000576082">
    <property type="component" value="Unassembled WGS sequence"/>
</dbReference>
<comment type="caution">
    <text evidence="1">The sequence shown here is derived from an EMBL/GenBank/DDBJ whole genome shotgun (WGS) entry which is preliminary data.</text>
</comment>
<gene>
    <name evidence="1" type="ORF">HHU12_29090</name>
</gene>
<organism evidence="1 2">
    <name type="scientific">Flammeovirga aprica JL-4</name>
    <dbReference type="NCBI Taxonomy" id="694437"/>
    <lineage>
        <taxon>Bacteria</taxon>
        <taxon>Pseudomonadati</taxon>
        <taxon>Bacteroidota</taxon>
        <taxon>Cytophagia</taxon>
        <taxon>Cytophagales</taxon>
        <taxon>Flammeovirgaceae</taxon>
        <taxon>Flammeovirga</taxon>
    </lineage>
</organism>
<dbReference type="EMBL" id="JABANE010000130">
    <property type="protein sequence ID" value="NME72053.1"/>
    <property type="molecule type" value="Genomic_DNA"/>
</dbReference>
<name>A0A7X9S0E5_9BACT</name>
<dbReference type="AlphaFoldDB" id="A0A7X9S0E5"/>
<evidence type="ECO:0000313" key="2">
    <source>
        <dbReference type="Proteomes" id="UP000576082"/>
    </source>
</evidence>
<proteinExistence type="predicted"/>
<accession>A0A7X9S0E5</accession>
<evidence type="ECO:0000313" key="1">
    <source>
        <dbReference type="EMBL" id="NME72053.1"/>
    </source>
</evidence>